<dbReference type="Gene3D" id="3.40.50.300">
    <property type="entry name" value="P-loop containing nucleotide triphosphate hydrolases"/>
    <property type="match status" value="1"/>
</dbReference>
<keyword evidence="2" id="KW-0347">Helicase</keyword>
<keyword evidence="2" id="KW-0067">ATP-binding</keyword>
<evidence type="ECO:0000313" key="2">
    <source>
        <dbReference type="EMBL" id="DAD96428.1"/>
    </source>
</evidence>
<keyword evidence="2" id="KW-0378">Hydrolase</keyword>
<keyword evidence="2" id="KW-0547">Nucleotide-binding</keyword>
<sequence length="676" mass="78028">MAEKINYEEWSSEITDDELNDAFTALIKKSKEAQTQPTTSRVADTAKPRIRNKGIVTKPVVSAPINKVPFEATPMTVDDQTALIDSQAAMNRSMTEWQNLLAPECGVYNTKYGFLVKEYDSVIYEYIGRDDKEAANRAKHNLVALLRYKYFKNLDDAAQEQIDKIVTWFTKNIYNNICYMTIDGKDTVRNSMSLETLPPYCVAFANGVYDFKNNKFLLKYERIRIPAITNTMILYPKYCIMWCFNYDFEPLPIDINTVSFMAFCDGLRGLVPDKSNLAWQLFSNMTHDAAHVSTERRRLHLAEILGYITMTPFVQSFVVLIGSGQNGKNSLLDGACTHYLLPAAGQESIDSIEEDKFIGGTLRGLSHNICLETEPGVKKTSDQLKKLTGSNEYAIEEKGKTKTTIPMNCKFVFSANNRENIKFSDQTQGFLRRCNLYELYYKWDHDHNFMKYNPDYYACDLMPQDLMQNSNNNRIFVYLAMYGIKSATKDFTQGFNFTYNDWSSAYVDSNDELESFFETEFTPETLFRFWGDTSLQITTKTQDFAFYVQDEEATTGWSKLANCDLVRQNYGKLAWSELAPKLRQYDTITDYDQDGNEMQIREMAGVYLFEQTDLFVSLEYLRGIIKVLKPQILQEGRMFNDDFRKTMRVVTPRIANNKAYVRARLINGKVRFINET</sequence>
<reference evidence="2" key="1">
    <citation type="journal article" date="2021" name="Proc. Natl. Acad. Sci. U.S.A.">
        <title>A Catalog of Tens of Thousands of Viruses from Human Metagenomes Reveals Hidden Associations with Chronic Diseases.</title>
        <authorList>
            <person name="Tisza M.J."/>
            <person name="Buck C.B."/>
        </authorList>
    </citation>
    <scope>NUCLEOTIDE SEQUENCE</scope>
    <source>
        <strain evidence="2">Ctj3P51</strain>
    </source>
</reference>
<dbReference type="InterPro" id="IPR045455">
    <property type="entry name" value="NrS-1_pol-like_helicase"/>
</dbReference>
<name>A0A8S5NPW9_9CAUD</name>
<proteinExistence type="predicted"/>
<dbReference type="EMBL" id="BK015217">
    <property type="protein sequence ID" value="DAD96428.1"/>
    <property type="molecule type" value="Genomic_DNA"/>
</dbReference>
<organism evidence="2">
    <name type="scientific">Myoviridae sp. ctj3P51</name>
    <dbReference type="NCBI Taxonomy" id="2826687"/>
    <lineage>
        <taxon>Viruses</taxon>
        <taxon>Duplodnaviria</taxon>
        <taxon>Heunggongvirae</taxon>
        <taxon>Uroviricota</taxon>
        <taxon>Caudoviricetes</taxon>
    </lineage>
</organism>
<protein>
    <submittedName>
        <fullName evidence="2">DNA helicase</fullName>
    </submittedName>
</protein>
<dbReference type="GO" id="GO:0004386">
    <property type="term" value="F:helicase activity"/>
    <property type="evidence" value="ECO:0007669"/>
    <property type="project" value="UniProtKB-KW"/>
</dbReference>
<accession>A0A8S5NPW9</accession>
<feature type="domain" description="NrS-1 polymerase-like helicase" evidence="1">
    <location>
        <begin position="320"/>
        <end position="433"/>
    </location>
</feature>
<dbReference type="Pfam" id="PF19263">
    <property type="entry name" value="DUF5906"/>
    <property type="match status" value="1"/>
</dbReference>
<dbReference type="InterPro" id="IPR027417">
    <property type="entry name" value="P-loop_NTPase"/>
</dbReference>
<evidence type="ECO:0000259" key="1">
    <source>
        <dbReference type="Pfam" id="PF19263"/>
    </source>
</evidence>